<dbReference type="PANTHER" id="PTHR43327:SF2">
    <property type="entry name" value="MODULATOR OF FTSH PROTEASE HFLK"/>
    <property type="match status" value="1"/>
</dbReference>
<protein>
    <recommendedName>
        <fullName evidence="7">Band 7 domain-containing protein</fullName>
    </recommendedName>
</protein>
<evidence type="ECO:0000256" key="6">
    <source>
        <dbReference type="SAM" id="Phobius"/>
    </source>
</evidence>
<comment type="subcellular location">
    <subcellularLocation>
        <location evidence="1">Membrane</location>
    </subcellularLocation>
</comment>
<dbReference type="InterPro" id="IPR050710">
    <property type="entry name" value="Band7/mec-2_domain"/>
</dbReference>
<gene>
    <name evidence="8" type="ORF">LCGC14_2246430</name>
</gene>
<accession>A0A0F9FYZ6</accession>
<feature type="transmembrane region" description="Helical" evidence="6">
    <location>
        <begin position="20"/>
        <end position="40"/>
    </location>
</feature>
<keyword evidence="3 6" id="KW-0812">Transmembrane</keyword>
<dbReference type="GO" id="GO:0016020">
    <property type="term" value="C:membrane"/>
    <property type="evidence" value="ECO:0007669"/>
    <property type="project" value="UniProtKB-SubCell"/>
</dbReference>
<evidence type="ECO:0000313" key="8">
    <source>
        <dbReference type="EMBL" id="KKL56337.1"/>
    </source>
</evidence>
<evidence type="ECO:0000259" key="7">
    <source>
        <dbReference type="SMART" id="SM00244"/>
    </source>
</evidence>
<comment type="similarity">
    <text evidence="2">Belongs to the band 7/mec-2 family. HflK subfamily.</text>
</comment>
<evidence type="ECO:0000256" key="5">
    <source>
        <dbReference type="ARBA" id="ARBA00023136"/>
    </source>
</evidence>
<dbReference type="PANTHER" id="PTHR43327">
    <property type="entry name" value="STOMATIN-LIKE PROTEIN 2, MITOCHONDRIAL"/>
    <property type="match status" value="1"/>
</dbReference>
<name>A0A0F9FYZ6_9ZZZZ</name>
<evidence type="ECO:0000256" key="4">
    <source>
        <dbReference type="ARBA" id="ARBA00022989"/>
    </source>
</evidence>
<keyword evidence="4 6" id="KW-1133">Transmembrane helix</keyword>
<dbReference type="NCBIfam" id="TIGR01933">
    <property type="entry name" value="hflK"/>
    <property type="match status" value="1"/>
</dbReference>
<dbReference type="InterPro" id="IPR001107">
    <property type="entry name" value="Band_7"/>
</dbReference>
<organism evidence="8">
    <name type="scientific">marine sediment metagenome</name>
    <dbReference type="NCBI Taxonomy" id="412755"/>
    <lineage>
        <taxon>unclassified sequences</taxon>
        <taxon>metagenomes</taxon>
        <taxon>ecological metagenomes</taxon>
    </lineage>
</organism>
<evidence type="ECO:0000256" key="1">
    <source>
        <dbReference type="ARBA" id="ARBA00004370"/>
    </source>
</evidence>
<dbReference type="EMBL" id="LAZR01030529">
    <property type="protein sequence ID" value="KKL56337.1"/>
    <property type="molecule type" value="Genomic_DNA"/>
</dbReference>
<feature type="domain" description="Band 7" evidence="7">
    <location>
        <begin position="35"/>
        <end position="217"/>
    </location>
</feature>
<dbReference type="SUPFAM" id="SSF117892">
    <property type="entry name" value="Band 7/SPFH domain"/>
    <property type="match status" value="1"/>
</dbReference>
<reference evidence="8" key="1">
    <citation type="journal article" date="2015" name="Nature">
        <title>Complex archaea that bridge the gap between prokaryotes and eukaryotes.</title>
        <authorList>
            <person name="Spang A."/>
            <person name="Saw J.H."/>
            <person name="Jorgensen S.L."/>
            <person name="Zaremba-Niedzwiedzka K."/>
            <person name="Martijn J."/>
            <person name="Lind A.E."/>
            <person name="van Eijk R."/>
            <person name="Schleper C."/>
            <person name="Guy L."/>
            <person name="Ettema T.J."/>
        </authorList>
    </citation>
    <scope>NUCLEOTIDE SEQUENCE</scope>
</reference>
<dbReference type="Pfam" id="PF01145">
    <property type="entry name" value="Band_7"/>
    <property type="match status" value="1"/>
</dbReference>
<evidence type="ECO:0000256" key="3">
    <source>
        <dbReference type="ARBA" id="ARBA00022692"/>
    </source>
</evidence>
<dbReference type="AlphaFoldDB" id="A0A0F9FYZ6"/>
<evidence type="ECO:0000256" key="2">
    <source>
        <dbReference type="ARBA" id="ARBA00006971"/>
    </source>
</evidence>
<dbReference type="Gene3D" id="3.30.479.30">
    <property type="entry name" value="Band 7 domain"/>
    <property type="match status" value="1"/>
</dbReference>
<keyword evidence="5 6" id="KW-0472">Membrane</keyword>
<sequence length="328" mass="37079">MSERDVTPGRMFKNLSPKTIVVIIIVILIISIGFSSVFIVDQKEEAVVLLLGKFNRIQGPGLNFKLPFGIEKSYNIPTQMVLKQEFGFRVEQPGVTTIFSGQDFPEESIMLTGDLNIVDVEWIIQYRISDPYKWLFKVEDQTKTIRDISQSTVNQLVGDRAILDVIGAERANIESQGEDMMNKLFTKYDLGIRITTVKLQNIVPPAGPVQNAFEDVNKAIQDRSRLINEGKEAYNAAIPRARGEAEKMVQEAEGYAVQRTNKAEGDVARFIKVLGEYNNNPEVTRTRLYYEMYEEVFKGDEGTDLIDKNLQNFIPFKPLTGQLQGGVQ</sequence>
<dbReference type="InterPro" id="IPR036013">
    <property type="entry name" value="Band_7/SPFH_dom_sf"/>
</dbReference>
<comment type="caution">
    <text evidence="8">The sequence shown here is derived from an EMBL/GenBank/DDBJ whole genome shotgun (WGS) entry which is preliminary data.</text>
</comment>
<dbReference type="SMART" id="SM00244">
    <property type="entry name" value="PHB"/>
    <property type="match status" value="1"/>
</dbReference>
<dbReference type="InterPro" id="IPR010201">
    <property type="entry name" value="HflK"/>
</dbReference>
<dbReference type="CDD" id="cd03404">
    <property type="entry name" value="SPFH_HflK"/>
    <property type="match status" value="1"/>
</dbReference>
<proteinExistence type="inferred from homology"/>